<accession>A0A9W9QGM5</accession>
<reference evidence="2" key="2">
    <citation type="journal article" date="2023" name="IMA Fungus">
        <title>Comparative genomic study of the Penicillium genus elucidates a diverse pangenome and 15 lateral gene transfer events.</title>
        <authorList>
            <person name="Petersen C."/>
            <person name="Sorensen T."/>
            <person name="Nielsen M.R."/>
            <person name="Sondergaard T.E."/>
            <person name="Sorensen J.L."/>
            <person name="Fitzpatrick D.A."/>
            <person name="Frisvad J.C."/>
            <person name="Nielsen K.L."/>
        </authorList>
    </citation>
    <scope>NUCLEOTIDE SEQUENCE</scope>
    <source>
        <strain evidence="2">IBT 35673</strain>
    </source>
</reference>
<reference evidence="2" key="1">
    <citation type="submission" date="2022-12" db="EMBL/GenBank/DDBJ databases">
        <authorList>
            <person name="Petersen C."/>
        </authorList>
    </citation>
    <scope>NUCLEOTIDE SEQUENCE</scope>
    <source>
        <strain evidence="2">IBT 35673</strain>
    </source>
</reference>
<proteinExistence type="predicted"/>
<organism evidence="2 3">
    <name type="scientific">Penicillium brevicompactum</name>
    <dbReference type="NCBI Taxonomy" id="5074"/>
    <lineage>
        <taxon>Eukaryota</taxon>
        <taxon>Fungi</taxon>
        <taxon>Dikarya</taxon>
        <taxon>Ascomycota</taxon>
        <taxon>Pezizomycotina</taxon>
        <taxon>Eurotiomycetes</taxon>
        <taxon>Eurotiomycetidae</taxon>
        <taxon>Eurotiales</taxon>
        <taxon>Aspergillaceae</taxon>
        <taxon>Penicillium</taxon>
    </lineage>
</organism>
<sequence length="348" mass="38777">MSGDLWWDTIASNELPTEGSLVHSQLECVEPIMPELSVEPGLNWGQPGLPTVAEPHFLQTYHEKAPSQQDIRKSLLKLKAELLQDLDLFDDCSNNFLFSYASDSCNTTIEKLSLPITRLIDHSSWLLDIIHSSRGTDETLKEELSESAPSTEPSQFQSCQPEGSTSQHSDSGDYGSDESVTTISSLDSGYQTTMTSPSHQAVTSCDITLWLSILEGYCYLTRIYRAIFTRLYQWFLIIPPTDADGLLLLPPLQPEQNHLDRNFAKQVKVMVEVGFTMISNIEVALGLRSADSVCKCDSELPALGTPGEKDWPSSIRDFVVAQEQDQSEIPLGEIMKCLRQLVRDTVIT</sequence>
<feature type="region of interest" description="Disordered" evidence="1">
    <location>
        <begin position="138"/>
        <end position="179"/>
    </location>
</feature>
<gene>
    <name evidence="2" type="ORF">N7452_004289</name>
</gene>
<evidence type="ECO:0000313" key="3">
    <source>
        <dbReference type="Proteomes" id="UP001147695"/>
    </source>
</evidence>
<evidence type="ECO:0000313" key="2">
    <source>
        <dbReference type="EMBL" id="KAJ5337561.1"/>
    </source>
</evidence>
<evidence type="ECO:0000256" key="1">
    <source>
        <dbReference type="SAM" id="MobiDB-lite"/>
    </source>
</evidence>
<dbReference type="AlphaFoldDB" id="A0A9W9QGM5"/>
<comment type="caution">
    <text evidence="2">The sequence shown here is derived from an EMBL/GenBank/DDBJ whole genome shotgun (WGS) entry which is preliminary data.</text>
</comment>
<feature type="compositionally biased region" description="Polar residues" evidence="1">
    <location>
        <begin position="147"/>
        <end position="169"/>
    </location>
</feature>
<dbReference type="Proteomes" id="UP001147695">
    <property type="component" value="Unassembled WGS sequence"/>
</dbReference>
<protein>
    <submittedName>
        <fullName evidence="2">Uncharacterized protein</fullName>
    </submittedName>
</protein>
<dbReference type="EMBL" id="JAPZBQ010000003">
    <property type="protein sequence ID" value="KAJ5337561.1"/>
    <property type="molecule type" value="Genomic_DNA"/>
</dbReference>
<name>A0A9W9QGM5_PENBR</name>